<organism evidence="2 3">
    <name type="scientific">Roseovarius azorensis</name>
    <dbReference type="NCBI Taxonomy" id="1287727"/>
    <lineage>
        <taxon>Bacteria</taxon>
        <taxon>Pseudomonadati</taxon>
        <taxon>Pseudomonadota</taxon>
        <taxon>Alphaproteobacteria</taxon>
        <taxon>Rhodobacterales</taxon>
        <taxon>Roseobacteraceae</taxon>
        <taxon>Roseovarius</taxon>
    </lineage>
</organism>
<dbReference type="SUPFAM" id="SSF141086">
    <property type="entry name" value="Agglutinin HPA-like"/>
    <property type="match status" value="1"/>
</dbReference>
<dbReference type="InterPro" id="IPR052487">
    <property type="entry name" value="Galactose-binding_lectin"/>
</dbReference>
<protein>
    <submittedName>
        <fullName evidence="2">H-type lectin domain-containing protein</fullName>
    </submittedName>
</protein>
<dbReference type="GO" id="GO:0098636">
    <property type="term" value="C:protein complex involved in cell adhesion"/>
    <property type="evidence" value="ECO:0007669"/>
    <property type="project" value="TreeGrafter"/>
</dbReference>
<dbReference type="AlphaFoldDB" id="A0A1H7UJ98"/>
<dbReference type="InterPro" id="IPR019019">
    <property type="entry name" value="H-type_lectin_domain"/>
</dbReference>
<dbReference type="GO" id="GO:0009986">
    <property type="term" value="C:cell surface"/>
    <property type="evidence" value="ECO:0007669"/>
    <property type="project" value="TreeGrafter"/>
</dbReference>
<dbReference type="Proteomes" id="UP000199582">
    <property type="component" value="Unassembled WGS sequence"/>
</dbReference>
<accession>A0A1H7UJ98</accession>
<dbReference type="OrthoDB" id="7658568at2"/>
<dbReference type="GO" id="GO:0030247">
    <property type="term" value="F:polysaccharide binding"/>
    <property type="evidence" value="ECO:0007669"/>
    <property type="project" value="TreeGrafter"/>
</dbReference>
<dbReference type="STRING" id="1287727.SAMN05443999_110111"/>
<dbReference type="InterPro" id="IPR037221">
    <property type="entry name" value="H-type_lectin_dom_sf"/>
</dbReference>
<evidence type="ECO:0000259" key="1">
    <source>
        <dbReference type="Pfam" id="PF09458"/>
    </source>
</evidence>
<reference evidence="2 3" key="1">
    <citation type="submission" date="2016-10" db="EMBL/GenBank/DDBJ databases">
        <authorList>
            <person name="de Groot N.N."/>
        </authorList>
    </citation>
    <scope>NUCLEOTIDE SEQUENCE [LARGE SCALE GENOMIC DNA]</scope>
    <source>
        <strain evidence="2 3">DSM 100674</strain>
    </source>
</reference>
<keyword evidence="3" id="KW-1185">Reference proteome</keyword>
<dbReference type="GO" id="GO:0098609">
    <property type="term" value="P:cell-cell adhesion"/>
    <property type="evidence" value="ECO:0007669"/>
    <property type="project" value="TreeGrafter"/>
</dbReference>
<dbReference type="Pfam" id="PF09458">
    <property type="entry name" value="H_lectin"/>
    <property type="match status" value="1"/>
</dbReference>
<dbReference type="Gene3D" id="2.60.40.2080">
    <property type="match status" value="1"/>
</dbReference>
<dbReference type="PANTHER" id="PTHR46938">
    <property type="entry name" value="DISCOIDIN-1 SUBUNIT A-RELATED-RELATED"/>
    <property type="match status" value="1"/>
</dbReference>
<sequence>MQVFIQQAIGIDQGDDVLFTDYADGGDMWTGKGDRERRKKIAFSKPFKSAPVIHIALSLWDIDSARNTRADVTAEKITSQGFEAVFCTWGDTRVARVRVRWMAIGAAFHEDDWRDLC</sequence>
<dbReference type="GO" id="GO:0046871">
    <property type="term" value="F:N-acetylgalactosamine binding"/>
    <property type="evidence" value="ECO:0007669"/>
    <property type="project" value="TreeGrafter"/>
</dbReference>
<dbReference type="GO" id="GO:0070492">
    <property type="term" value="F:oligosaccharide binding"/>
    <property type="evidence" value="ECO:0007669"/>
    <property type="project" value="TreeGrafter"/>
</dbReference>
<name>A0A1H7UJ98_9RHOB</name>
<dbReference type="EMBL" id="FOAG01000010">
    <property type="protein sequence ID" value="SEL97112.1"/>
    <property type="molecule type" value="Genomic_DNA"/>
</dbReference>
<feature type="domain" description="H-type lectin" evidence="1">
    <location>
        <begin position="39"/>
        <end position="104"/>
    </location>
</feature>
<evidence type="ECO:0000313" key="2">
    <source>
        <dbReference type="EMBL" id="SEL97112.1"/>
    </source>
</evidence>
<gene>
    <name evidence="2" type="ORF">SAMN05443999_110111</name>
</gene>
<proteinExistence type="predicted"/>
<dbReference type="GO" id="GO:0045335">
    <property type="term" value="C:phagocytic vesicle"/>
    <property type="evidence" value="ECO:0007669"/>
    <property type="project" value="TreeGrafter"/>
</dbReference>
<keyword evidence="2" id="KW-0430">Lectin</keyword>
<dbReference type="RefSeq" id="WP_093038476.1">
    <property type="nucleotide sequence ID" value="NZ_FOAG01000010.1"/>
</dbReference>
<evidence type="ECO:0000313" key="3">
    <source>
        <dbReference type="Proteomes" id="UP000199582"/>
    </source>
</evidence>